<sequence>MLEPGQIVRLFYLQSRGAAQGRIRARKARPICVVVRTAAVPDAVFLFPMTSQLPGTDRLSLAIGQMECRRAGLDFPCWIILARIIG</sequence>
<geneLocation type="plasmid" evidence="1 2">
    <name>pRt1078</name>
</geneLocation>
<dbReference type="RefSeq" id="WP_206423121.1">
    <property type="nucleotide sequence ID" value="NZ_CP117256.1"/>
</dbReference>
<reference evidence="2" key="2">
    <citation type="journal article" date="2023" name="MicrobiologyOpen">
        <title>Genomics of the tumorigenes clade of the family Rhizobiaceae and description of Rhizobium rhododendri sp. nov.</title>
        <authorList>
            <person name="Kuzmanovic N."/>
            <person name="diCenzo G.C."/>
            <person name="Bunk B."/>
            <person name="Sproeer C."/>
            <person name="Fruehling A."/>
            <person name="Neumann-Schaal M."/>
            <person name="Overmann J."/>
            <person name="Smalla K."/>
        </authorList>
    </citation>
    <scope>NUCLEOTIDE SEQUENCE [LARGE SCALE GENOMIC DNA]</scope>
    <source>
        <strain evidence="2">1078</strain>
        <plasmid evidence="2">pRt1078</plasmid>
    </source>
</reference>
<proteinExistence type="predicted"/>
<organism evidence="1 2">
    <name type="scientific">Rhizobium tumorigenes</name>
    <dbReference type="NCBI Taxonomy" id="2041385"/>
    <lineage>
        <taxon>Bacteria</taxon>
        <taxon>Pseudomonadati</taxon>
        <taxon>Pseudomonadota</taxon>
        <taxon>Alphaproteobacteria</taxon>
        <taxon>Hyphomicrobiales</taxon>
        <taxon>Rhizobiaceae</taxon>
        <taxon>Rhizobium/Agrobacterium group</taxon>
        <taxon>Rhizobium</taxon>
    </lineage>
</organism>
<dbReference type="KEGG" id="rtu:PR017_17895"/>
<keyword evidence="2" id="KW-1185">Reference proteome</keyword>
<accession>A0AAF1KD34</accession>
<keyword evidence="1" id="KW-0614">Plasmid</keyword>
<dbReference type="Proteomes" id="UP000249499">
    <property type="component" value="Plasmid pRt1078"/>
</dbReference>
<dbReference type="EMBL" id="CP117256">
    <property type="protein sequence ID" value="WFR97786.1"/>
    <property type="molecule type" value="Genomic_DNA"/>
</dbReference>
<evidence type="ECO:0000313" key="1">
    <source>
        <dbReference type="EMBL" id="WFR97786.1"/>
    </source>
</evidence>
<dbReference type="AlphaFoldDB" id="A0AAF1KD34"/>
<gene>
    <name evidence="1" type="ORF">PR017_17895</name>
</gene>
<name>A0AAF1KD34_9HYPH</name>
<evidence type="ECO:0000313" key="2">
    <source>
        <dbReference type="Proteomes" id="UP000249499"/>
    </source>
</evidence>
<reference evidence="1 2" key="1">
    <citation type="journal article" date="2018" name="Sci. Rep.">
        <title>Rhizobium tumorigenes sp. nov., a novel plant tumorigenic bacterium isolated from cane gall tumors on thornless blackberry.</title>
        <authorList>
            <person name="Kuzmanovi N."/>
            <person name="Smalla K."/>
            <person name="Gronow S."/>
            <person name="PuBawska J."/>
        </authorList>
    </citation>
    <scope>NUCLEOTIDE SEQUENCE [LARGE SCALE GENOMIC DNA]</scope>
    <source>
        <strain evidence="1 2">1078</strain>
    </source>
</reference>
<protein>
    <submittedName>
        <fullName evidence="1">Uncharacterized protein</fullName>
    </submittedName>
</protein>